<protein>
    <recommendedName>
        <fullName evidence="7">HIG1 domain-containing protein</fullName>
    </recommendedName>
</protein>
<keyword evidence="9" id="KW-1185">Reference proteome</keyword>
<dbReference type="InterPro" id="IPR007667">
    <property type="entry name" value="Hypoxia_induced_domain"/>
</dbReference>
<proteinExistence type="predicted"/>
<reference evidence="8 9" key="1">
    <citation type="journal article" date="2016" name="Fungal Biol.">
        <title>The genome of Xylona heveae provides a window into fungal endophytism.</title>
        <authorList>
            <person name="Gazis R."/>
            <person name="Kuo A."/>
            <person name="Riley R."/>
            <person name="LaButti K."/>
            <person name="Lipzen A."/>
            <person name="Lin J."/>
            <person name="Amirebrahimi M."/>
            <person name="Hesse C.N."/>
            <person name="Spatafora J.W."/>
            <person name="Henrissat B."/>
            <person name="Hainaut M."/>
            <person name="Grigoriev I.V."/>
            <person name="Hibbett D.S."/>
        </authorList>
    </citation>
    <scope>NUCLEOTIDE SEQUENCE [LARGE SCALE GENOMIC DNA]</scope>
    <source>
        <strain evidence="8 9">TC161</strain>
    </source>
</reference>
<dbReference type="RefSeq" id="XP_018186283.1">
    <property type="nucleotide sequence ID" value="XM_018329534.1"/>
</dbReference>
<evidence type="ECO:0000256" key="5">
    <source>
        <dbReference type="SAM" id="MobiDB-lite"/>
    </source>
</evidence>
<dbReference type="EMBL" id="KV407462">
    <property type="protein sequence ID" value="KZF20728.1"/>
    <property type="molecule type" value="Genomic_DNA"/>
</dbReference>
<feature type="transmembrane region" description="Helical" evidence="6">
    <location>
        <begin position="151"/>
        <end position="170"/>
    </location>
</feature>
<keyword evidence="2 6" id="KW-0812">Transmembrane</keyword>
<dbReference type="PANTHER" id="PTHR28018:SF3">
    <property type="entry name" value="RESPIRATORY SUPERCOMPLEX FACTOR 2, MITOCHONDRIAL"/>
    <property type="match status" value="1"/>
</dbReference>
<evidence type="ECO:0000313" key="9">
    <source>
        <dbReference type="Proteomes" id="UP000076632"/>
    </source>
</evidence>
<organism evidence="8 9">
    <name type="scientific">Xylona heveae (strain CBS 132557 / TC161)</name>
    <dbReference type="NCBI Taxonomy" id="1328760"/>
    <lineage>
        <taxon>Eukaryota</taxon>
        <taxon>Fungi</taxon>
        <taxon>Dikarya</taxon>
        <taxon>Ascomycota</taxon>
        <taxon>Pezizomycotina</taxon>
        <taxon>Xylonomycetes</taxon>
        <taxon>Xylonales</taxon>
        <taxon>Xylonaceae</taxon>
        <taxon>Xylona</taxon>
    </lineage>
</organism>
<dbReference type="PANTHER" id="PTHR28018">
    <property type="entry name" value="RESPIRATORY SUPERCOMPLEX FACTOR 2, MITOCHONDRIAL"/>
    <property type="match status" value="1"/>
</dbReference>
<dbReference type="Proteomes" id="UP000076632">
    <property type="component" value="Unassembled WGS sequence"/>
</dbReference>
<comment type="subcellular location">
    <subcellularLocation>
        <location evidence="1">Mitochondrion</location>
    </subcellularLocation>
</comment>
<dbReference type="OMA" id="LWMDMVE"/>
<dbReference type="Pfam" id="PF04588">
    <property type="entry name" value="HIG_1_N"/>
    <property type="match status" value="1"/>
</dbReference>
<accession>A0A165F9A7</accession>
<keyword evidence="4 6" id="KW-0472">Membrane</keyword>
<evidence type="ECO:0000313" key="8">
    <source>
        <dbReference type="EMBL" id="KZF20728.1"/>
    </source>
</evidence>
<feature type="domain" description="HIG1" evidence="7">
    <location>
        <begin position="88"/>
        <end position="179"/>
    </location>
</feature>
<dbReference type="OrthoDB" id="1915122at2759"/>
<dbReference type="GeneID" id="28894671"/>
<feature type="compositionally biased region" description="Basic and acidic residues" evidence="5">
    <location>
        <begin position="217"/>
        <end position="243"/>
    </location>
</feature>
<dbReference type="PROSITE" id="PS51503">
    <property type="entry name" value="HIG1"/>
    <property type="match status" value="1"/>
</dbReference>
<feature type="transmembrane region" description="Helical" evidence="6">
    <location>
        <begin position="21"/>
        <end position="38"/>
    </location>
</feature>
<dbReference type="InParanoid" id="A0A165F9A7"/>
<evidence type="ECO:0000256" key="1">
    <source>
        <dbReference type="ARBA" id="ARBA00004173"/>
    </source>
</evidence>
<dbReference type="STRING" id="1328760.A0A165F9A7"/>
<keyword evidence="3 6" id="KW-1133">Transmembrane helix</keyword>
<dbReference type="GO" id="GO:0033617">
    <property type="term" value="P:mitochondrial respiratory chain complex IV assembly"/>
    <property type="evidence" value="ECO:0007669"/>
    <property type="project" value="TreeGrafter"/>
</dbReference>
<feature type="region of interest" description="Disordered" evidence="5">
    <location>
        <begin position="216"/>
        <end position="243"/>
    </location>
</feature>
<evidence type="ECO:0000256" key="2">
    <source>
        <dbReference type="ARBA" id="ARBA00022692"/>
    </source>
</evidence>
<evidence type="ECO:0000256" key="3">
    <source>
        <dbReference type="ARBA" id="ARBA00022989"/>
    </source>
</evidence>
<evidence type="ECO:0000256" key="6">
    <source>
        <dbReference type="SAM" id="Phobius"/>
    </source>
</evidence>
<sequence>MKILTKEEEQAHYNAVVKGGLVGGALGLAVGGAGIWAASARFPAFRSLTIPMRTFLFTSSGTFAAIINADRSSRAFEISRHPDEQYRDESSRELQQLEAQKSSYEKFMDWGRENRYPIVGVSWLASMAVALGLVGRNPYLSTQQKLVQARVYAQGLTLAVLVATAAFEIGDAKQGQSRWQTVKVVDPNDPEHKRIIEKKIHRERYAGEDQWMDMVETEERKLKEREQAVHAKEQKDAQKQKSN</sequence>
<dbReference type="GO" id="GO:0005739">
    <property type="term" value="C:mitochondrion"/>
    <property type="evidence" value="ECO:0007669"/>
    <property type="project" value="UniProtKB-SubCell"/>
</dbReference>
<evidence type="ECO:0000256" key="4">
    <source>
        <dbReference type="ARBA" id="ARBA00023136"/>
    </source>
</evidence>
<name>A0A165F9A7_XYLHT</name>
<dbReference type="InterPro" id="IPR040153">
    <property type="entry name" value="Rcf2"/>
</dbReference>
<feature type="transmembrane region" description="Helical" evidence="6">
    <location>
        <begin position="50"/>
        <end position="69"/>
    </location>
</feature>
<dbReference type="FunCoup" id="A0A165F9A7">
    <property type="interactions" value="58"/>
</dbReference>
<dbReference type="AlphaFoldDB" id="A0A165F9A7"/>
<feature type="transmembrane region" description="Helical" evidence="6">
    <location>
        <begin position="116"/>
        <end position="139"/>
    </location>
</feature>
<evidence type="ECO:0000259" key="7">
    <source>
        <dbReference type="PROSITE" id="PS51503"/>
    </source>
</evidence>
<gene>
    <name evidence="8" type="ORF">L228DRAFT_178089</name>
</gene>